<dbReference type="Pfam" id="PF24864">
    <property type="entry name" value="DUF7730"/>
    <property type="match status" value="1"/>
</dbReference>
<dbReference type="PANTHER" id="PTHR42085:SF2">
    <property type="entry name" value="F-BOX DOMAIN-CONTAINING PROTEIN"/>
    <property type="match status" value="1"/>
</dbReference>
<protein>
    <recommendedName>
        <fullName evidence="2">DUF7730 domain-containing protein</fullName>
    </recommendedName>
</protein>
<comment type="caution">
    <text evidence="3">The sequence shown here is derived from an EMBL/GenBank/DDBJ whole genome shotgun (WGS) entry which is preliminary data.</text>
</comment>
<reference evidence="3" key="1">
    <citation type="submission" date="2021-03" db="EMBL/GenBank/DDBJ databases">
        <authorList>
            <person name="Tagirdzhanova G."/>
        </authorList>
    </citation>
    <scope>NUCLEOTIDE SEQUENCE</scope>
</reference>
<evidence type="ECO:0000313" key="3">
    <source>
        <dbReference type="EMBL" id="CAF9925002.1"/>
    </source>
</evidence>
<dbReference type="EMBL" id="CAJPDS010000037">
    <property type="protein sequence ID" value="CAF9925002.1"/>
    <property type="molecule type" value="Genomic_DNA"/>
</dbReference>
<dbReference type="InterPro" id="IPR038883">
    <property type="entry name" value="AN11006-like"/>
</dbReference>
<proteinExistence type="predicted"/>
<dbReference type="InterPro" id="IPR056632">
    <property type="entry name" value="DUF7730"/>
</dbReference>
<feature type="region of interest" description="Disordered" evidence="1">
    <location>
        <begin position="240"/>
        <end position="259"/>
    </location>
</feature>
<sequence length="295" mass="33064">MSSLTLTNLPLEIRLEIYRHLLPTCADILLAPGYKAIYNDDESLDLVETNLVALRHDGQACHPAILRTNHRIYSEAVGIMYSRTFTMTVSMNGVEFLHFDPIPSSFPFHRAKAIRVHVLTSPHPVVYVPLALTGSLGHLSHKAFFDNLHCAIDTLSSLTSPSRPLRQLVIDASDTNAASGLWGMEPDRNEKALELLLCVFKEQGRNVRSCEVRLPWWARGCEKSLRLARECGKAVMERKGERREGMEVEGEEGEGHGVQEQDVEPAVVVQERLLGSKLQGGPTYTEWGERWVRLG</sequence>
<dbReference type="AlphaFoldDB" id="A0A8H3FGX6"/>
<name>A0A8H3FGX6_9LECA</name>
<accession>A0A8H3FGX6</accession>
<feature type="domain" description="DUF7730" evidence="2">
    <location>
        <begin position="2"/>
        <end position="222"/>
    </location>
</feature>
<keyword evidence="4" id="KW-1185">Reference proteome</keyword>
<organism evidence="3 4">
    <name type="scientific">Heterodermia speciosa</name>
    <dbReference type="NCBI Taxonomy" id="116794"/>
    <lineage>
        <taxon>Eukaryota</taxon>
        <taxon>Fungi</taxon>
        <taxon>Dikarya</taxon>
        <taxon>Ascomycota</taxon>
        <taxon>Pezizomycotina</taxon>
        <taxon>Lecanoromycetes</taxon>
        <taxon>OSLEUM clade</taxon>
        <taxon>Lecanoromycetidae</taxon>
        <taxon>Caliciales</taxon>
        <taxon>Physciaceae</taxon>
        <taxon>Heterodermia</taxon>
    </lineage>
</organism>
<evidence type="ECO:0000313" key="4">
    <source>
        <dbReference type="Proteomes" id="UP000664521"/>
    </source>
</evidence>
<evidence type="ECO:0000259" key="2">
    <source>
        <dbReference type="Pfam" id="PF24864"/>
    </source>
</evidence>
<dbReference type="Proteomes" id="UP000664521">
    <property type="component" value="Unassembled WGS sequence"/>
</dbReference>
<dbReference type="PANTHER" id="PTHR42085">
    <property type="entry name" value="F-BOX DOMAIN-CONTAINING PROTEIN"/>
    <property type="match status" value="1"/>
</dbReference>
<gene>
    <name evidence="3" type="ORF">HETSPECPRED_005717</name>
</gene>
<dbReference type="OrthoDB" id="3510794at2759"/>
<evidence type="ECO:0000256" key="1">
    <source>
        <dbReference type="SAM" id="MobiDB-lite"/>
    </source>
</evidence>